<dbReference type="AlphaFoldDB" id="A6KLN5"/>
<organism evidence="1 2">
    <name type="scientific">Rattus norvegicus</name>
    <name type="common">Rat</name>
    <dbReference type="NCBI Taxonomy" id="10116"/>
    <lineage>
        <taxon>Eukaryota</taxon>
        <taxon>Metazoa</taxon>
        <taxon>Chordata</taxon>
        <taxon>Craniata</taxon>
        <taxon>Vertebrata</taxon>
        <taxon>Euteleostomi</taxon>
        <taxon>Mammalia</taxon>
        <taxon>Eutheria</taxon>
        <taxon>Euarchontoglires</taxon>
        <taxon>Glires</taxon>
        <taxon>Rodentia</taxon>
        <taxon>Myomorpha</taxon>
        <taxon>Muroidea</taxon>
        <taxon>Muridae</taxon>
        <taxon>Murinae</taxon>
        <taxon>Rattus</taxon>
    </lineage>
</organism>
<sequence length="78" mass="8831">MWLVVNAGKASRPGNVSGFATGRDYSLTEGKAIWDEQVLCYRMLDSYLVHVFEQLSTGIFPKCPSWWRPCDTCRQEAG</sequence>
<name>A6KLN5_RAT</name>
<evidence type="ECO:0000313" key="1">
    <source>
        <dbReference type="EMBL" id="EDL86580.1"/>
    </source>
</evidence>
<gene>
    <name evidence="1" type="ORF">rCG_45192</name>
</gene>
<protein>
    <submittedName>
        <fullName evidence="1">RCG45192</fullName>
    </submittedName>
</protein>
<accession>A6KLN5</accession>
<dbReference type="EMBL" id="CH474064">
    <property type="protein sequence ID" value="EDL86580.1"/>
    <property type="molecule type" value="Genomic_DNA"/>
</dbReference>
<reference evidence="2" key="1">
    <citation type="submission" date="2005-09" db="EMBL/GenBank/DDBJ databases">
        <authorList>
            <person name="Mural R.J."/>
            <person name="Li P.W."/>
            <person name="Adams M.D."/>
            <person name="Amanatides P.G."/>
            <person name="Baden-Tillson H."/>
            <person name="Barnstead M."/>
            <person name="Chin S.H."/>
            <person name="Dew I."/>
            <person name="Evans C.A."/>
            <person name="Ferriera S."/>
            <person name="Flanigan M."/>
            <person name="Fosler C."/>
            <person name="Glodek A."/>
            <person name="Gu Z."/>
            <person name="Holt R.A."/>
            <person name="Jennings D."/>
            <person name="Kraft C.L."/>
            <person name="Lu F."/>
            <person name="Nguyen T."/>
            <person name="Nusskern D.R."/>
            <person name="Pfannkoch C.M."/>
            <person name="Sitter C."/>
            <person name="Sutton G.G."/>
            <person name="Venter J.C."/>
            <person name="Wang Z."/>
            <person name="Woodage T."/>
            <person name="Zheng X.H."/>
            <person name="Zhong F."/>
        </authorList>
    </citation>
    <scope>NUCLEOTIDE SEQUENCE [LARGE SCALE GENOMIC DNA]</scope>
    <source>
        <strain>BN</strain>
        <strain evidence="2">Sprague-Dawley</strain>
    </source>
</reference>
<dbReference type="Proteomes" id="UP000234681">
    <property type="component" value="Chromosome 17"/>
</dbReference>
<proteinExistence type="predicted"/>
<evidence type="ECO:0000313" key="2">
    <source>
        <dbReference type="Proteomes" id="UP000234681"/>
    </source>
</evidence>